<dbReference type="AlphaFoldDB" id="A0A165BCS5"/>
<keyword evidence="2" id="KW-1185">Reference proteome</keyword>
<reference evidence="1 2" key="1">
    <citation type="journal article" date="2016" name="Mol. Biol. Evol.">
        <title>Comparative Genomics of Early-Diverging Mushroom-Forming Fungi Provides Insights into the Origins of Lignocellulose Decay Capabilities.</title>
        <authorList>
            <person name="Nagy L.G."/>
            <person name="Riley R."/>
            <person name="Tritt A."/>
            <person name="Adam C."/>
            <person name="Daum C."/>
            <person name="Floudas D."/>
            <person name="Sun H."/>
            <person name="Yadav J.S."/>
            <person name="Pangilinan J."/>
            <person name="Larsson K.H."/>
            <person name="Matsuura K."/>
            <person name="Barry K."/>
            <person name="Labutti K."/>
            <person name="Kuo R."/>
            <person name="Ohm R.A."/>
            <person name="Bhattacharya S.S."/>
            <person name="Shirouzu T."/>
            <person name="Yoshinaga Y."/>
            <person name="Martin F.M."/>
            <person name="Grigoriev I.V."/>
            <person name="Hibbett D.S."/>
        </authorList>
    </citation>
    <scope>NUCLEOTIDE SEQUENCE [LARGE SCALE GENOMIC DNA]</scope>
    <source>
        <strain evidence="1 2">93-53</strain>
    </source>
</reference>
<dbReference type="RefSeq" id="XP_040758499.1">
    <property type="nucleotide sequence ID" value="XM_040905189.1"/>
</dbReference>
<dbReference type="GeneID" id="63822219"/>
<sequence length="87" mass="9757">EEVVLYVLGYVCNKGLPPIMNNSQLPRHIPNAHQAVTLTGLGLKPFDDYLRGALSIHQLCSENQSGLTLQPWQSENWNDSASMQFFN</sequence>
<dbReference type="OrthoDB" id="3267069at2759"/>
<gene>
    <name evidence="1" type="ORF">LAESUDRAFT_665426</name>
</gene>
<name>A0A165BCS5_9APHY</name>
<evidence type="ECO:0000313" key="2">
    <source>
        <dbReference type="Proteomes" id="UP000076871"/>
    </source>
</evidence>
<dbReference type="InParanoid" id="A0A165BCS5"/>
<evidence type="ECO:0000313" key="1">
    <source>
        <dbReference type="EMBL" id="KZT00759.1"/>
    </source>
</evidence>
<protein>
    <submittedName>
        <fullName evidence="1">Uncharacterized protein</fullName>
    </submittedName>
</protein>
<feature type="non-terminal residue" evidence="1">
    <location>
        <position position="1"/>
    </location>
</feature>
<accession>A0A165BCS5</accession>
<organism evidence="1 2">
    <name type="scientific">Laetiporus sulphureus 93-53</name>
    <dbReference type="NCBI Taxonomy" id="1314785"/>
    <lineage>
        <taxon>Eukaryota</taxon>
        <taxon>Fungi</taxon>
        <taxon>Dikarya</taxon>
        <taxon>Basidiomycota</taxon>
        <taxon>Agaricomycotina</taxon>
        <taxon>Agaricomycetes</taxon>
        <taxon>Polyporales</taxon>
        <taxon>Laetiporus</taxon>
    </lineage>
</organism>
<dbReference type="EMBL" id="KV427678">
    <property type="protein sequence ID" value="KZT00759.1"/>
    <property type="molecule type" value="Genomic_DNA"/>
</dbReference>
<proteinExistence type="predicted"/>
<dbReference type="Proteomes" id="UP000076871">
    <property type="component" value="Unassembled WGS sequence"/>
</dbReference>